<dbReference type="InterPro" id="IPR006075">
    <property type="entry name" value="Asn/Gln-tRNA_Trfase_suB/E_cat"/>
</dbReference>
<dbReference type="InterPro" id="IPR004413">
    <property type="entry name" value="GatB"/>
</dbReference>
<keyword evidence="5 10" id="KW-0067">ATP-binding</keyword>
<dbReference type="SMART" id="SM00845">
    <property type="entry name" value="GatB_Yqey"/>
    <property type="match status" value="1"/>
</dbReference>
<dbReference type="NCBIfam" id="TIGR00133">
    <property type="entry name" value="gatB"/>
    <property type="match status" value="1"/>
</dbReference>
<dbReference type="InterPro" id="IPR017959">
    <property type="entry name" value="Asn/Gln-tRNA_amidoTrfase_suB/E"/>
</dbReference>
<dbReference type="FunFam" id="1.10.10.410:FF:000001">
    <property type="entry name" value="Aspartyl/glutamyl-tRNA(Asn/Gln) amidotransferase subunit B"/>
    <property type="match status" value="1"/>
</dbReference>
<dbReference type="GO" id="GO:0005524">
    <property type="term" value="F:ATP binding"/>
    <property type="evidence" value="ECO:0007669"/>
    <property type="project" value="UniProtKB-KW"/>
</dbReference>
<keyword evidence="6 10" id="KW-0648">Protein biosynthesis</keyword>
<dbReference type="HAMAP" id="MF_00121">
    <property type="entry name" value="GatB"/>
    <property type="match status" value="1"/>
</dbReference>
<comment type="catalytic activity">
    <reaction evidence="8 10">
        <text>L-aspartyl-tRNA(Asn) + L-glutamine + ATP + H2O = L-asparaginyl-tRNA(Asn) + L-glutamate + ADP + phosphate + 2 H(+)</text>
        <dbReference type="Rhea" id="RHEA:14513"/>
        <dbReference type="Rhea" id="RHEA-COMP:9674"/>
        <dbReference type="Rhea" id="RHEA-COMP:9677"/>
        <dbReference type="ChEBI" id="CHEBI:15377"/>
        <dbReference type="ChEBI" id="CHEBI:15378"/>
        <dbReference type="ChEBI" id="CHEBI:29985"/>
        <dbReference type="ChEBI" id="CHEBI:30616"/>
        <dbReference type="ChEBI" id="CHEBI:43474"/>
        <dbReference type="ChEBI" id="CHEBI:58359"/>
        <dbReference type="ChEBI" id="CHEBI:78515"/>
        <dbReference type="ChEBI" id="CHEBI:78516"/>
        <dbReference type="ChEBI" id="CHEBI:456216"/>
    </reaction>
</comment>
<dbReference type="PATRIC" id="fig|1619039.3.peg.541"/>
<dbReference type="AlphaFoldDB" id="A0A0G1CF30"/>
<dbReference type="InterPro" id="IPR042114">
    <property type="entry name" value="GatB_C_1"/>
</dbReference>
<comment type="similarity">
    <text evidence="1 10">Belongs to the GatB/GatE family. GatB subfamily.</text>
</comment>
<comment type="caution">
    <text evidence="12">The sequence shown here is derived from an EMBL/GenBank/DDBJ whole genome shotgun (WGS) entry which is preliminary data.</text>
</comment>
<evidence type="ECO:0000256" key="1">
    <source>
        <dbReference type="ARBA" id="ARBA00005306"/>
    </source>
</evidence>
<keyword evidence="12" id="KW-0808">Transferase</keyword>
<evidence type="ECO:0000256" key="2">
    <source>
        <dbReference type="ARBA" id="ARBA00011123"/>
    </source>
</evidence>
<organism evidence="12 13">
    <name type="scientific">Candidatus Magasanikbacteria bacterium GW2011_GWA2_42_32</name>
    <dbReference type="NCBI Taxonomy" id="1619039"/>
    <lineage>
        <taxon>Bacteria</taxon>
        <taxon>Candidatus Magasanikiibacteriota</taxon>
    </lineage>
</organism>
<dbReference type="GO" id="GO:0006412">
    <property type="term" value="P:translation"/>
    <property type="evidence" value="ECO:0007669"/>
    <property type="project" value="UniProtKB-UniRule"/>
</dbReference>
<dbReference type="SUPFAM" id="SSF55931">
    <property type="entry name" value="Glutamine synthetase/guanido kinase"/>
    <property type="match status" value="1"/>
</dbReference>
<sequence>MYQPVIGLEIHLQLKTKSKMFCSCDNRGEYLEPNTTICPICTGQPGTLPVPNQQAAEWAVKTALALNCQINKISKFDRKHYFYPDLPKGYQISQYDLPVGEKGFVEIETKEGEEALDKLVEEEIHGTEKKSKPLKNKKKIRLIRMHMEEDAAKNIHLSGDTLVDFNRAGTPLVEIVTEPDISSSAEAKTFLQELQTIARFLHISDADMEKGHLRCDVNVSLRPEGDTKFYPKTEIKNLNSFKAVERAIEYEIKRQSELWDKGDIPEKLTTRGWNDAKQITEEQRVKEGAEDYRYLPEPDIPAFDLTKIAERAQANLPELPAQTRNRFVEEYGLSKSDARILTSEPEWAEFTENVFSEAWEWLTSLPEMEGTEDEIMDKNRARLGKLVGGWLTSKLMGLMAENKIDIKILKITPENFAEFISLIYTNKINSANAQLLLAKMLEAGGDPSIIMEENKLGQVKDDDLISKAVDNVIKMNPDQVEQYKNGKVAVIQFLIGKVMKETQGQVDPQTAKEMLEEKLK</sequence>
<evidence type="ECO:0000256" key="4">
    <source>
        <dbReference type="ARBA" id="ARBA00022741"/>
    </source>
</evidence>
<gene>
    <name evidence="10" type="primary">gatB</name>
    <name evidence="12" type="ORF">UV20_C0003G0118</name>
</gene>
<comment type="function">
    <text evidence="7 10">Allows the formation of correctly charged Asn-tRNA(Asn) or Gln-tRNA(Gln) through the transamidation of misacylated Asp-tRNA(Asn) or Glu-tRNA(Gln) in organisms which lack either or both of asparaginyl-tRNA or glutaminyl-tRNA synthetases. The reaction takes place in the presence of glutamine and ATP through an activated phospho-Asp-tRNA(Asn) or phospho-Glu-tRNA(Gln).</text>
</comment>
<dbReference type="InterPro" id="IPR003789">
    <property type="entry name" value="Asn/Gln_tRNA_amidoTrase-B-like"/>
</dbReference>
<dbReference type="PROSITE" id="PS01234">
    <property type="entry name" value="GATB"/>
    <property type="match status" value="1"/>
</dbReference>
<dbReference type="InterPro" id="IPR017958">
    <property type="entry name" value="Gln-tRNA_amidoTrfase_suB_CS"/>
</dbReference>
<keyword evidence="4 10" id="KW-0547">Nucleotide-binding</keyword>
<dbReference type="GO" id="GO:0050566">
    <property type="term" value="F:asparaginyl-tRNA synthase (glutamine-hydrolyzing) activity"/>
    <property type="evidence" value="ECO:0007669"/>
    <property type="project" value="RHEA"/>
</dbReference>
<evidence type="ECO:0000256" key="6">
    <source>
        <dbReference type="ARBA" id="ARBA00022917"/>
    </source>
</evidence>
<dbReference type="GO" id="GO:0070681">
    <property type="term" value="P:glutaminyl-tRNAGln biosynthesis via transamidation"/>
    <property type="evidence" value="ECO:0007669"/>
    <property type="project" value="TreeGrafter"/>
</dbReference>
<keyword evidence="3 10" id="KW-0436">Ligase</keyword>
<dbReference type="NCBIfam" id="NF004012">
    <property type="entry name" value="PRK05477.1-2"/>
    <property type="match status" value="1"/>
</dbReference>
<evidence type="ECO:0000256" key="8">
    <source>
        <dbReference type="ARBA" id="ARBA00047380"/>
    </source>
</evidence>
<dbReference type="SUPFAM" id="SSF89095">
    <property type="entry name" value="GatB/YqeY motif"/>
    <property type="match status" value="1"/>
</dbReference>
<comment type="catalytic activity">
    <reaction evidence="9 10">
        <text>L-glutamyl-tRNA(Gln) + L-glutamine + ATP + H2O = L-glutaminyl-tRNA(Gln) + L-glutamate + ADP + phosphate + H(+)</text>
        <dbReference type="Rhea" id="RHEA:17521"/>
        <dbReference type="Rhea" id="RHEA-COMP:9681"/>
        <dbReference type="Rhea" id="RHEA-COMP:9684"/>
        <dbReference type="ChEBI" id="CHEBI:15377"/>
        <dbReference type="ChEBI" id="CHEBI:15378"/>
        <dbReference type="ChEBI" id="CHEBI:29985"/>
        <dbReference type="ChEBI" id="CHEBI:30616"/>
        <dbReference type="ChEBI" id="CHEBI:43474"/>
        <dbReference type="ChEBI" id="CHEBI:58359"/>
        <dbReference type="ChEBI" id="CHEBI:78520"/>
        <dbReference type="ChEBI" id="CHEBI:78521"/>
        <dbReference type="ChEBI" id="CHEBI:456216"/>
    </reaction>
</comment>
<dbReference type="Gene3D" id="1.10.150.380">
    <property type="entry name" value="GatB domain, N-terminal subdomain"/>
    <property type="match status" value="1"/>
</dbReference>
<dbReference type="Gene3D" id="1.10.10.410">
    <property type="match status" value="1"/>
</dbReference>
<proteinExistence type="inferred from homology"/>
<protein>
    <recommendedName>
        <fullName evidence="10">Aspartyl/glutamyl-tRNA(Asn/Gln) amidotransferase subunit B</fullName>
        <shortName evidence="10">Asp/Glu-ADT subunit B</shortName>
        <ecNumber evidence="10">6.3.5.-</ecNumber>
    </recommendedName>
</protein>
<reference evidence="12 13" key="1">
    <citation type="journal article" date="2015" name="Nature">
        <title>rRNA introns, odd ribosomes, and small enigmatic genomes across a large radiation of phyla.</title>
        <authorList>
            <person name="Brown C.T."/>
            <person name="Hug L.A."/>
            <person name="Thomas B.C."/>
            <person name="Sharon I."/>
            <person name="Castelle C.J."/>
            <person name="Singh A."/>
            <person name="Wilkins M.J."/>
            <person name="Williams K.H."/>
            <person name="Banfield J.F."/>
        </authorList>
    </citation>
    <scope>NUCLEOTIDE SEQUENCE [LARGE SCALE GENOMIC DNA]</scope>
</reference>
<dbReference type="EMBL" id="LCDO01000003">
    <property type="protein sequence ID" value="KKS57176.1"/>
    <property type="molecule type" value="Genomic_DNA"/>
</dbReference>
<dbReference type="InterPro" id="IPR014746">
    <property type="entry name" value="Gln_synth/guanido_kin_cat_dom"/>
</dbReference>
<dbReference type="Pfam" id="PF02637">
    <property type="entry name" value="GatB_Yqey"/>
    <property type="match status" value="1"/>
</dbReference>
<dbReference type="GO" id="GO:0050567">
    <property type="term" value="F:glutaminyl-tRNA synthase (glutamine-hydrolyzing) activity"/>
    <property type="evidence" value="ECO:0007669"/>
    <property type="project" value="UniProtKB-UniRule"/>
</dbReference>
<evidence type="ECO:0000313" key="13">
    <source>
        <dbReference type="Proteomes" id="UP000034837"/>
    </source>
</evidence>
<dbReference type="GO" id="GO:0016740">
    <property type="term" value="F:transferase activity"/>
    <property type="evidence" value="ECO:0007669"/>
    <property type="project" value="UniProtKB-KW"/>
</dbReference>
<dbReference type="InterPro" id="IPR023168">
    <property type="entry name" value="GatB_Yqey_C_2"/>
</dbReference>
<evidence type="ECO:0000256" key="5">
    <source>
        <dbReference type="ARBA" id="ARBA00022840"/>
    </source>
</evidence>
<name>A0A0G1CF30_9BACT</name>
<dbReference type="Pfam" id="PF02934">
    <property type="entry name" value="GatB_N"/>
    <property type="match status" value="1"/>
</dbReference>
<evidence type="ECO:0000256" key="10">
    <source>
        <dbReference type="HAMAP-Rule" id="MF_00121"/>
    </source>
</evidence>
<evidence type="ECO:0000259" key="11">
    <source>
        <dbReference type="SMART" id="SM00845"/>
    </source>
</evidence>
<dbReference type="PANTHER" id="PTHR11659:SF0">
    <property type="entry name" value="GLUTAMYL-TRNA(GLN) AMIDOTRANSFERASE SUBUNIT B, MITOCHONDRIAL"/>
    <property type="match status" value="1"/>
</dbReference>
<evidence type="ECO:0000256" key="7">
    <source>
        <dbReference type="ARBA" id="ARBA00024799"/>
    </source>
</evidence>
<dbReference type="InterPro" id="IPR018027">
    <property type="entry name" value="Asn/Gln_amidotransferase"/>
</dbReference>
<dbReference type="EC" id="6.3.5.-" evidence="10"/>
<evidence type="ECO:0000256" key="3">
    <source>
        <dbReference type="ARBA" id="ARBA00022598"/>
    </source>
</evidence>
<dbReference type="PANTHER" id="PTHR11659">
    <property type="entry name" value="GLUTAMYL-TRNA GLN AMIDOTRANSFERASE SUBUNIT B MITOCHONDRIAL AND PROKARYOTIC PET112-RELATED"/>
    <property type="match status" value="1"/>
</dbReference>
<dbReference type="Proteomes" id="UP000034837">
    <property type="component" value="Unassembled WGS sequence"/>
</dbReference>
<feature type="domain" description="Asn/Gln amidotransferase" evidence="11">
    <location>
        <begin position="373"/>
        <end position="519"/>
    </location>
</feature>
<comment type="subunit">
    <text evidence="2 10">Heterotrimer of A, B and C subunits.</text>
</comment>
<evidence type="ECO:0000256" key="9">
    <source>
        <dbReference type="ARBA" id="ARBA00047913"/>
    </source>
</evidence>
<dbReference type="NCBIfam" id="NF004014">
    <property type="entry name" value="PRK05477.1-4"/>
    <property type="match status" value="1"/>
</dbReference>
<evidence type="ECO:0000313" key="12">
    <source>
        <dbReference type="EMBL" id="KKS57176.1"/>
    </source>
</evidence>
<accession>A0A0G1CF30</accession>